<evidence type="ECO:0000313" key="2">
    <source>
        <dbReference type="EMBL" id="NDK92168.1"/>
    </source>
</evidence>
<gene>
    <name evidence="2" type="ORF">GYA93_21755</name>
</gene>
<dbReference type="PROSITE" id="PS51725">
    <property type="entry name" value="ABM"/>
    <property type="match status" value="1"/>
</dbReference>
<dbReference type="EMBL" id="JAADZU010000103">
    <property type="protein sequence ID" value="NDK92168.1"/>
    <property type="molecule type" value="Genomic_DNA"/>
</dbReference>
<dbReference type="InterPro" id="IPR007138">
    <property type="entry name" value="ABM_dom"/>
</dbReference>
<dbReference type="InterPro" id="IPR035940">
    <property type="entry name" value="CAP_sf"/>
</dbReference>
<dbReference type="AlphaFoldDB" id="A0A7K3LV48"/>
<proteinExistence type="predicted"/>
<dbReference type="Pfam" id="PF00188">
    <property type="entry name" value="CAP"/>
    <property type="match status" value="1"/>
</dbReference>
<dbReference type="CDD" id="cd05379">
    <property type="entry name" value="CAP_bacterial"/>
    <property type="match status" value="1"/>
</dbReference>
<dbReference type="Gene3D" id="3.40.33.10">
    <property type="entry name" value="CAP"/>
    <property type="match status" value="1"/>
</dbReference>
<accession>A0A7K3LV48</accession>
<evidence type="ECO:0000259" key="1">
    <source>
        <dbReference type="PROSITE" id="PS51725"/>
    </source>
</evidence>
<dbReference type="PANTHER" id="PTHR31157">
    <property type="entry name" value="SCP DOMAIN-CONTAINING PROTEIN"/>
    <property type="match status" value="1"/>
</dbReference>
<dbReference type="Proteomes" id="UP000466307">
    <property type="component" value="Unassembled WGS sequence"/>
</dbReference>
<dbReference type="Gene3D" id="3.30.70.100">
    <property type="match status" value="1"/>
</dbReference>
<dbReference type="Pfam" id="PF03992">
    <property type="entry name" value="ABM"/>
    <property type="match status" value="1"/>
</dbReference>
<organism evidence="2 3">
    <name type="scientific">Gordonia desulfuricans</name>
    <dbReference type="NCBI Taxonomy" id="89051"/>
    <lineage>
        <taxon>Bacteria</taxon>
        <taxon>Bacillati</taxon>
        <taxon>Actinomycetota</taxon>
        <taxon>Actinomycetes</taxon>
        <taxon>Mycobacteriales</taxon>
        <taxon>Gordoniaceae</taxon>
        <taxon>Gordonia</taxon>
    </lineage>
</organism>
<comment type="caution">
    <text evidence="2">The sequence shown here is derived from an EMBL/GenBank/DDBJ whole genome shotgun (WGS) entry which is preliminary data.</text>
</comment>
<evidence type="ECO:0000313" key="3">
    <source>
        <dbReference type="Proteomes" id="UP000466307"/>
    </source>
</evidence>
<feature type="domain" description="ABM" evidence="1">
    <location>
        <begin position="10"/>
        <end position="100"/>
    </location>
</feature>
<dbReference type="PANTHER" id="PTHR31157:SF1">
    <property type="entry name" value="SCP DOMAIN-CONTAINING PROTEIN"/>
    <property type="match status" value="1"/>
</dbReference>
<dbReference type="SUPFAM" id="SSF54909">
    <property type="entry name" value="Dimeric alpha+beta barrel"/>
    <property type="match status" value="1"/>
</dbReference>
<sequence length="243" mass="27390">MPIWDHQHVILEHAVLHVRPGAADDFLTAFASAEPIMAAQRGVRTLRLSRSIERPEVFLLLVEWDRLEDHTEGFRGSPDYGRWRELLHHFYDPFPFVEHFEYTAFGFDGGHRDTGPMVPDGVVTPHDVAEATNRFRLSAGLVRLTENPRLQAVAQRWSRQMADHNRLAHNPWGAEEIPSGWTSTAENVLQSWQHASADDLLAQWAGSPGHRDNILDPAYTDLGVGVAVATDGKLYATQVLARY</sequence>
<dbReference type="SUPFAM" id="SSF55797">
    <property type="entry name" value="PR-1-like"/>
    <property type="match status" value="1"/>
</dbReference>
<keyword evidence="3" id="KW-1185">Reference proteome</keyword>
<name>A0A7K3LV48_9ACTN</name>
<reference evidence="2 3" key="1">
    <citation type="submission" date="2020-01" db="EMBL/GenBank/DDBJ databases">
        <title>Investigation of new actinobacteria for the biodesulphurisation of diesel fuel.</title>
        <authorList>
            <person name="Athi Narayanan S.M."/>
        </authorList>
    </citation>
    <scope>NUCLEOTIDE SEQUENCE [LARGE SCALE GENOMIC DNA]</scope>
    <source>
        <strain evidence="2 3">213E</strain>
    </source>
</reference>
<protein>
    <recommendedName>
        <fullName evidence="1">ABM domain-containing protein</fullName>
    </recommendedName>
</protein>
<dbReference type="InterPro" id="IPR011008">
    <property type="entry name" value="Dimeric_a/b-barrel"/>
</dbReference>
<dbReference type="InterPro" id="IPR014044">
    <property type="entry name" value="CAP_dom"/>
</dbReference>